<protein>
    <submittedName>
        <fullName evidence="2">Uncharacterized protein</fullName>
    </submittedName>
</protein>
<sequence>MHGCHICTSPRHIGLHHGMGHHRHGMGLRCQHAKTGDHHLHGKQHRHQAIESRPDFSDGQHG</sequence>
<dbReference type="Proteomes" id="UP000306585">
    <property type="component" value="Unassembled WGS sequence"/>
</dbReference>
<gene>
    <name evidence="2" type="ORF">FEF65_08690</name>
</gene>
<evidence type="ECO:0000313" key="3">
    <source>
        <dbReference type="Proteomes" id="UP000306585"/>
    </source>
</evidence>
<organism evidence="2 3">
    <name type="scientific">Mariprofundus erugo</name>
    <dbReference type="NCBI Taxonomy" id="2528639"/>
    <lineage>
        <taxon>Bacteria</taxon>
        <taxon>Pseudomonadati</taxon>
        <taxon>Pseudomonadota</taxon>
        <taxon>Candidatius Mariprofundia</taxon>
        <taxon>Mariprofundales</taxon>
        <taxon>Mariprofundaceae</taxon>
        <taxon>Mariprofundus</taxon>
    </lineage>
</organism>
<proteinExistence type="predicted"/>
<evidence type="ECO:0000313" key="2">
    <source>
        <dbReference type="EMBL" id="TLS67016.1"/>
    </source>
</evidence>
<feature type="compositionally biased region" description="Basic and acidic residues" evidence="1">
    <location>
        <begin position="48"/>
        <end position="62"/>
    </location>
</feature>
<feature type="region of interest" description="Disordered" evidence="1">
    <location>
        <begin position="34"/>
        <end position="62"/>
    </location>
</feature>
<accession>A0A5R9GKC8</accession>
<evidence type="ECO:0000256" key="1">
    <source>
        <dbReference type="SAM" id="MobiDB-lite"/>
    </source>
</evidence>
<name>A0A5R9GKC8_9PROT</name>
<dbReference type="EMBL" id="VBRY01000007">
    <property type="protein sequence ID" value="TLS67016.1"/>
    <property type="molecule type" value="Genomic_DNA"/>
</dbReference>
<keyword evidence="3" id="KW-1185">Reference proteome</keyword>
<dbReference type="AlphaFoldDB" id="A0A5R9GKC8"/>
<comment type="caution">
    <text evidence="2">The sequence shown here is derived from an EMBL/GenBank/DDBJ whole genome shotgun (WGS) entry which is preliminary data.</text>
</comment>
<reference evidence="2 3" key="1">
    <citation type="journal article" date="2019" name="Appl. Environ. Microbiol.">
        <title>Environmental Evidence and Genomic Insight of Iron-oxidizing Bacteria Preference Towards More Corrosion Resistant Stainless Steel at Higher Salinities.</title>
        <authorList>
            <person name="Garrison C.E."/>
            <person name="Price K.A."/>
            <person name="Field E.K."/>
        </authorList>
    </citation>
    <scope>NUCLEOTIDE SEQUENCE [LARGE SCALE GENOMIC DNA]</scope>
    <source>
        <strain evidence="2 3">P3</strain>
    </source>
</reference>